<evidence type="ECO:0000256" key="3">
    <source>
        <dbReference type="ARBA" id="ARBA00022723"/>
    </source>
</evidence>
<dbReference type="InterPro" id="IPR008947">
    <property type="entry name" value="PLipase_C/P1_nuclease_dom_sf"/>
</dbReference>
<reference evidence="10" key="1">
    <citation type="submission" date="2021-01" db="EMBL/GenBank/DDBJ databases">
        <authorList>
            <person name="Corre E."/>
            <person name="Pelletier E."/>
            <person name="Niang G."/>
            <person name="Scheremetjew M."/>
            <person name="Finn R."/>
            <person name="Kale V."/>
            <person name="Holt S."/>
            <person name="Cochrane G."/>
            <person name="Meng A."/>
            <person name="Brown T."/>
            <person name="Cohen L."/>
        </authorList>
    </citation>
    <scope>NUCLEOTIDE SEQUENCE</scope>
</reference>
<feature type="transmembrane region" description="Helical" evidence="8">
    <location>
        <begin position="317"/>
        <end position="341"/>
    </location>
</feature>
<keyword evidence="8" id="KW-0812">Transmembrane</keyword>
<dbReference type="EMBL" id="HBFQ01013431">
    <property type="protein sequence ID" value="CAD8834973.1"/>
    <property type="molecule type" value="Transcribed_RNA"/>
</dbReference>
<keyword evidence="3" id="KW-0479">Metal-binding</keyword>
<keyword evidence="9" id="KW-0732">Signal</keyword>
<evidence type="ECO:0000256" key="1">
    <source>
        <dbReference type="ARBA" id="ARBA00009547"/>
    </source>
</evidence>
<dbReference type="InterPro" id="IPR003154">
    <property type="entry name" value="S1/P1nuclease"/>
</dbReference>
<dbReference type="GO" id="GO:0046872">
    <property type="term" value="F:metal ion binding"/>
    <property type="evidence" value="ECO:0007669"/>
    <property type="project" value="UniProtKB-KW"/>
</dbReference>
<dbReference type="AlphaFoldDB" id="A0A7S1EZX5"/>
<dbReference type="Pfam" id="PF02265">
    <property type="entry name" value="S1-P1_nuclease"/>
    <property type="match status" value="1"/>
</dbReference>
<feature type="signal peptide" evidence="9">
    <location>
        <begin position="1"/>
        <end position="17"/>
    </location>
</feature>
<proteinExistence type="inferred from homology"/>
<keyword evidence="6" id="KW-1015">Disulfide bond</keyword>
<evidence type="ECO:0000256" key="4">
    <source>
        <dbReference type="ARBA" id="ARBA00022759"/>
    </source>
</evidence>
<dbReference type="SUPFAM" id="SSF48537">
    <property type="entry name" value="Phospholipase C/P1 nuclease"/>
    <property type="match status" value="1"/>
</dbReference>
<dbReference type="GO" id="GO:0016788">
    <property type="term" value="F:hydrolase activity, acting on ester bonds"/>
    <property type="evidence" value="ECO:0007669"/>
    <property type="project" value="InterPro"/>
</dbReference>
<dbReference type="GO" id="GO:0004519">
    <property type="term" value="F:endonuclease activity"/>
    <property type="evidence" value="ECO:0007669"/>
    <property type="project" value="UniProtKB-KW"/>
</dbReference>
<keyword evidence="4" id="KW-0255">Endonuclease</keyword>
<dbReference type="GO" id="GO:0006308">
    <property type="term" value="P:DNA catabolic process"/>
    <property type="evidence" value="ECO:0007669"/>
    <property type="project" value="InterPro"/>
</dbReference>
<dbReference type="GO" id="GO:0003676">
    <property type="term" value="F:nucleic acid binding"/>
    <property type="evidence" value="ECO:0007669"/>
    <property type="project" value="InterPro"/>
</dbReference>
<evidence type="ECO:0000313" key="10">
    <source>
        <dbReference type="EMBL" id="CAD8834973.1"/>
    </source>
</evidence>
<keyword evidence="7" id="KW-0325">Glycoprotein</keyword>
<evidence type="ECO:0000256" key="7">
    <source>
        <dbReference type="ARBA" id="ARBA00023180"/>
    </source>
</evidence>
<name>A0A7S1EZX5_NOCSC</name>
<gene>
    <name evidence="10" type="ORF">NSCI0253_LOCUS9321</name>
</gene>
<comment type="similarity">
    <text evidence="1">Belongs to the nuclease type I family.</text>
</comment>
<keyword evidence="8" id="KW-0472">Membrane</keyword>
<sequence length="354" mass="40575">MARFAAVFLAWHASAWSTPGHERINRVAENLLVGSQRDRIRHMMHSDPVDMSNWEKVTTVQNPDSVVLHWHHQDPEWTCAKQLGDHGHIKCNDHSAEQGSLFCGLAYFFQEFSSKALLEQYPDLEEPVNAPHNLAVLRGKELSDSEDLKWLVTLIGDLHQPLHWLHEREYGQRVNVSYRGEIMTLLDMWETYIPLRLPSPPAADVVRRDYDKHSAVWEHRVPTDLFRDWAKDMAAIVCGEIYPAIEVNHADGSRKIANPVVIDEALFHTWLNLANSVIELGGQRVAFVLQDILRHKKHKILHTEGRGLLHSRWVSGLLTNVVLALFLVPTLLAVFTLHLHTGAPSFFKWRRAKV</sequence>
<keyword evidence="8" id="KW-1133">Transmembrane helix</keyword>
<keyword evidence="5" id="KW-0378">Hydrolase</keyword>
<keyword evidence="2" id="KW-0540">Nuclease</keyword>
<evidence type="ECO:0000256" key="5">
    <source>
        <dbReference type="ARBA" id="ARBA00022801"/>
    </source>
</evidence>
<organism evidence="10">
    <name type="scientific">Noctiluca scintillans</name>
    <name type="common">Sea sparkle</name>
    <name type="synonym">Red tide dinoflagellate</name>
    <dbReference type="NCBI Taxonomy" id="2966"/>
    <lineage>
        <taxon>Eukaryota</taxon>
        <taxon>Sar</taxon>
        <taxon>Alveolata</taxon>
        <taxon>Dinophyceae</taxon>
        <taxon>Noctilucales</taxon>
        <taxon>Noctilucaceae</taxon>
        <taxon>Noctiluca</taxon>
    </lineage>
</organism>
<evidence type="ECO:0000256" key="2">
    <source>
        <dbReference type="ARBA" id="ARBA00022722"/>
    </source>
</evidence>
<evidence type="ECO:0000256" key="9">
    <source>
        <dbReference type="SAM" id="SignalP"/>
    </source>
</evidence>
<dbReference type="Gene3D" id="1.10.575.10">
    <property type="entry name" value="P1 Nuclease"/>
    <property type="match status" value="1"/>
</dbReference>
<accession>A0A7S1EZX5</accession>
<evidence type="ECO:0000256" key="6">
    <source>
        <dbReference type="ARBA" id="ARBA00023157"/>
    </source>
</evidence>
<feature type="chain" id="PRO_5031144701" evidence="9">
    <location>
        <begin position="18"/>
        <end position="354"/>
    </location>
</feature>
<evidence type="ECO:0000256" key="8">
    <source>
        <dbReference type="SAM" id="Phobius"/>
    </source>
</evidence>
<protein>
    <submittedName>
        <fullName evidence="10">Uncharacterized protein</fullName>
    </submittedName>
</protein>